<dbReference type="eggNOG" id="COG1589">
    <property type="taxonomic scope" value="Bacteria"/>
</dbReference>
<gene>
    <name evidence="12" type="ORF">CH238_07370</name>
    <name evidence="11" type="ORF">CLOLEP_02203</name>
</gene>
<keyword evidence="4 9" id="KW-0812">Transmembrane</keyword>
<feature type="compositionally biased region" description="Polar residues" evidence="8">
    <location>
        <begin position="320"/>
        <end position="354"/>
    </location>
</feature>
<evidence type="ECO:0000256" key="7">
    <source>
        <dbReference type="ARBA" id="ARBA00023306"/>
    </source>
</evidence>
<keyword evidence="6 9" id="KW-0472">Membrane</keyword>
<evidence type="ECO:0000256" key="9">
    <source>
        <dbReference type="SAM" id="Phobius"/>
    </source>
</evidence>
<organism evidence="11 13">
    <name type="scientific">[Clostridium] leptum DSM 753</name>
    <dbReference type="NCBI Taxonomy" id="428125"/>
    <lineage>
        <taxon>Bacteria</taxon>
        <taxon>Bacillati</taxon>
        <taxon>Bacillota</taxon>
        <taxon>Clostridia</taxon>
        <taxon>Eubacteriales</taxon>
        <taxon>Oscillospiraceae</taxon>
        <taxon>Oscillospiraceae incertae sedis</taxon>
    </lineage>
</organism>
<dbReference type="EMBL" id="ABCB02000019">
    <property type="protein sequence ID" value="EDO60607.1"/>
    <property type="molecule type" value="Genomic_DNA"/>
</dbReference>
<dbReference type="Gene3D" id="3.10.20.310">
    <property type="entry name" value="membrane protein fhac"/>
    <property type="match status" value="1"/>
</dbReference>
<evidence type="ECO:0000256" key="3">
    <source>
        <dbReference type="ARBA" id="ARBA00022618"/>
    </source>
</evidence>
<feature type="compositionally biased region" description="Basic and acidic residues" evidence="8">
    <location>
        <begin position="53"/>
        <end position="62"/>
    </location>
</feature>
<comment type="subcellular location">
    <subcellularLocation>
        <location evidence="1">Membrane</location>
    </subcellularLocation>
</comment>
<reference evidence="12 14" key="3">
    <citation type="submission" date="2017-07" db="EMBL/GenBank/DDBJ databases">
        <title>Prevalence of linear plasmids in Cutibacterium (Propionibacterium) acnes isolates obtained from prostatic tissue.</title>
        <authorList>
            <person name="Davidsson S."/>
            <person name="Carlsson J."/>
            <person name="Molling P."/>
            <person name="Andren O."/>
            <person name="Andersson S.-O."/>
            <person name="Brzuszkiewicz E."/>
            <person name="Poehlein A."/>
            <person name="Al-Zeer M."/>
            <person name="Brinkmann V."/>
            <person name="Scavenius C."/>
            <person name="Nazipi S."/>
            <person name="Soderquist B."/>
            <person name="Bruggemann H."/>
        </authorList>
    </citation>
    <scope>NUCLEOTIDE SEQUENCE [LARGE SCALE GENOMIC DNA]</scope>
    <source>
        <strain evidence="12 14">DSM 753</strain>
    </source>
</reference>
<dbReference type="EMBL" id="NOXF01000004">
    <property type="protein sequence ID" value="PEQ24771.1"/>
    <property type="molecule type" value="Genomic_DNA"/>
</dbReference>
<dbReference type="Proteomes" id="UP000220611">
    <property type="component" value="Unassembled WGS sequence"/>
</dbReference>
<keyword evidence="5 9" id="KW-1133">Transmembrane helix</keyword>
<dbReference type="GO" id="GO:0051301">
    <property type="term" value="P:cell division"/>
    <property type="evidence" value="ECO:0007669"/>
    <property type="project" value="UniProtKB-KW"/>
</dbReference>
<feature type="compositionally biased region" description="Basic and acidic residues" evidence="8">
    <location>
        <begin position="1"/>
        <end position="19"/>
    </location>
</feature>
<protein>
    <submittedName>
        <fullName evidence="11">POTRA domain protein, FtsQ-type</fullName>
    </submittedName>
</protein>
<feature type="transmembrane region" description="Helical" evidence="9">
    <location>
        <begin position="81"/>
        <end position="104"/>
    </location>
</feature>
<evidence type="ECO:0000313" key="13">
    <source>
        <dbReference type="Proteomes" id="UP000003490"/>
    </source>
</evidence>
<dbReference type="PROSITE" id="PS51779">
    <property type="entry name" value="POTRA"/>
    <property type="match status" value="1"/>
</dbReference>
<dbReference type="Proteomes" id="UP000003490">
    <property type="component" value="Unassembled WGS sequence"/>
</dbReference>
<evidence type="ECO:0000256" key="6">
    <source>
        <dbReference type="ARBA" id="ARBA00023136"/>
    </source>
</evidence>
<accession>A7VUF7</accession>
<dbReference type="GO" id="GO:0005886">
    <property type="term" value="C:plasma membrane"/>
    <property type="evidence" value="ECO:0007669"/>
    <property type="project" value="TreeGrafter"/>
</dbReference>
<evidence type="ECO:0000256" key="1">
    <source>
        <dbReference type="ARBA" id="ARBA00004370"/>
    </source>
</evidence>
<evidence type="ECO:0000313" key="12">
    <source>
        <dbReference type="EMBL" id="PEQ24771.1"/>
    </source>
</evidence>
<evidence type="ECO:0000313" key="11">
    <source>
        <dbReference type="EMBL" id="EDO60607.1"/>
    </source>
</evidence>
<keyword evidence="7" id="KW-0131">Cell cycle</keyword>
<comment type="caution">
    <text evidence="11">The sequence shown here is derived from an EMBL/GenBank/DDBJ whole genome shotgun (WGS) entry which is preliminary data.</text>
</comment>
<evidence type="ECO:0000256" key="8">
    <source>
        <dbReference type="SAM" id="MobiDB-lite"/>
    </source>
</evidence>
<proteinExistence type="predicted"/>
<dbReference type="PANTHER" id="PTHR37820:SF1">
    <property type="entry name" value="CELL DIVISION PROTEIN FTSQ"/>
    <property type="match status" value="1"/>
</dbReference>
<name>A7VUF7_9FIRM</name>
<keyword evidence="14" id="KW-1185">Reference proteome</keyword>
<sequence>MWNMGTRERNQNKQPVPREKPRKPAARNSRPPEKRAPRGQPAAQKSSRGSGGRRAEAAVEKKEKKRVYSARRNKYRKLKIGVLYTVMILAILTAGIAIGATVLFKIDTIQVVGESRYDPQEIISLSGVEKGENLITIDTAEGEAAIMSRMPYLETVRIKRKIPSTVNIEVTEAQAAGCIAYQNQYVIISGSGKVLELAQAPLEGVPVIKGAAIKEAELSEEIVLEDETVLTLISDIETARAAAGLASVTELDLTNPVSPTITYDGRIIIKLGMPTDLEYKLQTAVAVLTSEDMKTAQRGTLDVSLAADKGRSYFKPEYGTASQAGTSSEAGVQSEEASAQTAAGSELSSIPENISSAPDASDSGADLANTGNDGAEPSSGG</sequence>
<keyword evidence="3" id="KW-0132">Cell division</keyword>
<feature type="compositionally biased region" description="Low complexity" evidence="8">
    <location>
        <begin position="355"/>
        <end position="368"/>
    </location>
</feature>
<dbReference type="InterPro" id="IPR013685">
    <property type="entry name" value="POTRA_FtsQ_type"/>
</dbReference>
<feature type="region of interest" description="Disordered" evidence="8">
    <location>
        <begin position="1"/>
        <end position="66"/>
    </location>
</feature>
<feature type="region of interest" description="Disordered" evidence="8">
    <location>
        <begin position="317"/>
        <end position="381"/>
    </location>
</feature>
<evidence type="ECO:0000256" key="2">
    <source>
        <dbReference type="ARBA" id="ARBA00022475"/>
    </source>
</evidence>
<dbReference type="HOGENOM" id="CLU_725034_0_0_9"/>
<feature type="domain" description="POTRA" evidence="10">
    <location>
        <begin position="104"/>
        <end position="173"/>
    </location>
</feature>
<reference evidence="11 13" key="1">
    <citation type="submission" date="2007-08" db="EMBL/GenBank/DDBJ databases">
        <title>Draft genome sequence of Clostridium leptum (DSM 753).</title>
        <authorList>
            <person name="Sudarsanam P."/>
            <person name="Ley R."/>
            <person name="Guruge J."/>
            <person name="Turnbaugh P.J."/>
            <person name="Mahowald M."/>
            <person name="Liep D."/>
            <person name="Gordon J."/>
        </authorList>
    </citation>
    <scope>NUCLEOTIDE SEQUENCE [LARGE SCALE GENOMIC DNA]</scope>
    <source>
        <strain evidence="11 13">DSM 753</strain>
    </source>
</reference>
<reference evidence="11 13" key="2">
    <citation type="submission" date="2007-08" db="EMBL/GenBank/DDBJ databases">
        <authorList>
            <person name="Fulton L."/>
            <person name="Clifton S."/>
            <person name="Fulton B."/>
            <person name="Xu J."/>
            <person name="Minx P."/>
            <person name="Pepin K.H."/>
            <person name="Johnson M."/>
            <person name="Thiruvilangam P."/>
            <person name="Bhonagiri V."/>
            <person name="Nash W.E."/>
            <person name="Wang C."/>
            <person name="Mardis E.R."/>
            <person name="Wilson R.K."/>
        </authorList>
    </citation>
    <scope>NUCLEOTIDE SEQUENCE [LARGE SCALE GENOMIC DNA]</scope>
    <source>
        <strain evidence="11 13">DSM 753</strain>
    </source>
</reference>
<dbReference type="PANTHER" id="PTHR37820">
    <property type="entry name" value="CELL DIVISION PROTEIN DIVIB"/>
    <property type="match status" value="1"/>
</dbReference>
<evidence type="ECO:0000259" key="10">
    <source>
        <dbReference type="PROSITE" id="PS51779"/>
    </source>
</evidence>
<keyword evidence="2" id="KW-1003">Cell membrane</keyword>
<dbReference type="AlphaFoldDB" id="A7VUF7"/>
<dbReference type="OrthoDB" id="1863519at2"/>
<evidence type="ECO:0000256" key="5">
    <source>
        <dbReference type="ARBA" id="ARBA00022989"/>
    </source>
</evidence>
<evidence type="ECO:0000256" key="4">
    <source>
        <dbReference type="ARBA" id="ARBA00022692"/>
    </source>
</evidence>
<evidence type="ECO:0000313" key="14">
    <source>
        <dbReference type="Proteomes" id="UP000220611"/>
    </source>
</evidence>
<dbReference type="Pfam" id="PF08478">
    <property type="entry name" value="POTRA_1"/>
    <property type="match status" value="1"/>
</dbReference>
<dbReference type="InterPro" id="IPR034746">
    <property type="entry name" value="POTRA"/>
</dbReference>
<dbReference type="InterPro" id="IPR050487">
    <property type="entry name" value="FtsQ_DivIB"/>
</dbReference>